<organism evidence="1 2">
    <name type="scientific">Kingdonia uniflora</name>
    <dbReference type="NCBI Taxonomy" id="39325"/>
    <lineage>
        <taxon>Eukaryota</taxon>
        <taxon>Viridiplantae</taxon>
        <taxon>Streptophyta</taxon>
        <taxon>Embryophyta</taxon>
        <taxon>Tracheophyta</taxon>
        <taxon>Spermatophyta</taxon>
        <taxon>Magnoliopsida</taxon>
        <taxon>Ranunculales</taxon>
        <taxon>Circaeasteraceae</taxon>
        <taxon>Kingdonia</taxon>
    </lineage>
</organism>
<comment type="caution">
    <text evidence="1">The sequence shown here is derived from an EMBL/GenBank/DDBJ whole genome shotgun (WGS) entry which is preliminary data.</text>
</comment>
<reference evidence="1 2" key="1">
    <citation type="journal article" date="2020" name="IScience">
        <title>Genome Sequencing of the Endangered Kingdonia uniflora (Circaeasteraceae, Ranunculales) Reveals Potential Mechanisms of Evolutionary Specialization.</title>
        <authorList>
            <person name="Sun Y."/>
            <person name="Deng T."/>
            <person name="Zhang A."/>
            <person name="Moore M.J."/>
            <person name="Landis J.B."/>
            <person name="Lin N."/>
            <person name="Zhang H."/>
            <person name="Zhang X."/>
            <person name="Huang J."/>
            <person name="Zhang X."/>
            <person name="Sun H."/>
            <person name="Wang H."/>
        </authorList>
    </citation>
    <scope>NUCLEOTIDE SEQUENCE [LARGE SCALE GENOMIC DNA]</scope>
    <source>
        <strain evidence="1">TB1705</strain>
        <tissue evidence="1">Leaf</tissue>
    </source>
</reference>
<protein>
    <submittedName>
        <fullName evidence="1">Uncharacterized protein</fullName>
    </submittedName>
</protein>
<feature type="non-terminal residue" evidence="1">
    <location>
        <position position="1"/>
    </location>
</feature>
<accession>A0A7J7PBC6</accession>
<evidence type="ECO:0000313" key="1">
    <source>
        <dbReference type="EMBL" id="KAF6176478.1"/>
    </source>
</evidence>
<dbReference type="AlphaFoldDB" id="A0A7J7PBC6"/>
<name>A0A7J7PBC6_9MAGN</name>
<gene>
    <name evidence="1" type="ORF">GIB67_014538</name>
</gene>
<dbReference type="EMBL" id="JACGCM010000085">
    <property type="protein sequence ID" value="KAF6176478.1"/>
    <property type="molecule type" value="Genomic_DNA"/>
</dbReference>
<sequence length="51" mass="6620">RTWLSYKTKRERRIEEIFFHRTFLSLFRRERERSIMYMYNVTLGSYFLFDE</sequence>
<evidence type="ECO:0000313" key="2">
    <source>
        <dbReference type="Proteomes" id="UP000541444"/>
    </source>
</evidence>
<dbReference type="Proteomes" id="UP000541444">
    <property type="component" value="Unassembled WGS sequence"/>
</dbReference>
<proteinExistence type="predicted"/>
<keyword evidence="2" id="KW-1185">Reference proteome</keyword>